<name>A0A915P8C2_9BILA</name>
<accession>A0A915P8C2</accession>
<keyword evidence="1" id="KW-1185">Reference proteome</keyword>
<evidence type="ECO:0000313" key="2">
    <source>
        <dbReference type="WBParaSite" id="scf7180000423952.g11907"/>
    </source>
</evidence>
<evidence type="ECO:0000313" key="1">
    <source>
        <dbReference type="Proteomes" id="UP000887560"/>
    </source>
</evidence>
<dbReference type="AlphaFoldDB" id="A0A915P8C2"/>
<dbReference type="WBParaSite" id="scf7180000423952.g11907">
    <property type="protein sequence ID" value="scf7180000423952.g11907"/>
    <property type="gene ID" value="scf7180000423952.g11907"/>
</dbReference>
<protein>
    <submittedName>
        <fullName evidence="2">Uncharacterized protein</fullName>
    </submittedName>
</protein>
<proteinExistence type="predicted"/>
<organism evidence="1 2">
    <name type="scientific">Meloidogyne floridensis</name>
    <dbReference type="NCBI Taxonomy" id="298350"/>
    <lineage>
        <taxon>Eukaryota</taxon>
        <taxon>Metazoa</taxon>
        <taxon>Ecdysozoa</taxon>
        <taxon>Nematoda</taxon>
        <taxon>Chromadorea</taxon>
        <taxon>Rhabditida</taxon>
        <taxon>Tylenchina</taxon>
        <taxon>Tylenchomorpha</taxon>
        <taxon>Tylenchoidea</taxon>
        <taxon>Meloidogynidae</taxon>
        <taxon>Meloidogyninae</taxon>
        <taxon>Meloidogyne</taxon>
    </lineage>
</organism>
<dbReference type="Proteomes" id="UP000887560">
    <property type="component" value="Unplaced"/>
</dbReference>
<sequence length="68" mass="7979">MFVIYLKEMVEEQTLFNLQNFTLSSDGSNEQYVDNAGEIKDFCQKIFKTLKANEIGYIRDWDLGLHIL</sequence>
<reference evidence="2" key="1">
    <citation type="submission" date="2022-11" db="UniProtKB">
        <authorList>
            <consortium name="WormBaseParasite"/>
        </authorList>
    </citation>
    <scope>IDENTIFICATION</scope>
</reference>